<evidence type="ECO:0000313" key="2">
    <source>
        <dbReference type="Proteomes" id="UP000030853"/>
    </source>
</evidence>
<evidence type="ECO:0000313" key="1">
    <source>
        <dbReference type="EMBL" id="KHJ66264.1"/>
    </source>
</evidence>
<accession>A0A0B1R0V4</accession>
<gene>
    <name evidence="1" type="ORF">QU24_20490</name>
</gene>
<organism evidence="1 2">
    <name type="scientific">Pantoea rodasii</name>
    <dbReference type="NCBI Taxonomy" id="1076549"/>
    <lineage>
        <taxon>Bacteria</taxon>
        <taxon>Pseudomonadati</taxon>
        <taxon>Pseudomonadota</taxon>
        <taxon>Gammaproteobacteria</taxon>
        <taxon>Enterobacterales</taxon>
        <taxon>Erwiniaceae</taxon>
        <taxon>Pantoea</taxon>
    </lineage>
</organism>
<sequence length="149" mass="17335">MFAYEIASNHRTLTFLDHTRMIGFDKNAERMTGEPFAVSLKSLGGVRLSIVSNQTDQMYQTYFSQMSTLDKEDVTLLMDYYYELHALMEEISKARKALKSKDEIEMELEGDTLETHFLNEMNLSNILLKKYQHVLASHPKPPEKKDFTE</sequence>
<reference evidence="1 2" key="1">
    <citation type="submission" date="2014-11" db="EMBL/GenBank/DDBJ databases">
        <title>Genome sequencing of Pantoea rodasii ND03.</title>
        <authorList>
            <person name="Muhamad Yunos N.Y."/>
            <person name="Chan K.-G."/>
        </authorList>
    </citation>
    <scope>NUCLEOTIDE SEQUENCE [LARGE SCALE GENOMIC DNA]</scope>
    <source>
        <strain evidence="1 2">ND03</strain>
    </source>
</reference>
<proteinExistence type="predicted"/>
<protein>
    <submittedName>
        <fullName evidence="1">Lysogenic conversion protein</fullName>
    </submittedName>
</protein>
<comment type="caution">
    <text evidence="1">The sequence shown here is derived from an EMBL/GenBank/DDBJ whole genome shotgun (WGS) entry which is preliminary data.</text>
</comment>
<dbReference type="AlphaFoldDB" id="A0A0B1R0V4"/>
<dbReference type="Proteomes" id="UP000030853">
    <property type="component" value="Unassembled WGS sequence"/>
</dbReference>
<name>A0A0B1R0V4_9GAMM</name>
<dbReference type="EMBL" id="JTJJ01000089">
    <property type="protein sequence ID" value="KHJ66264.1"/>
    <property type="molecule type" value="Genomic_DNA"/>
</dbReference>